<dbReference type="EMBL" id="CP119075">
    <property type="protein sequence ID" value="WED64546.1"/>
    <property type="molecule type" value="Genomic_DNA"/>
</dbReference>
<protein>
    <submittedName>
        <fullName evidence="2">Uncharacterized protein</fullName>
    </submittedName>
</protein>
<reference evidence="2" key="1">
    <citation type="submission" date="2023-03" db="EMBL/GenBank/DDBJ databases">
        <title>Lomoglobus Profundus gen. nov., sp. nov., a novel member of the phylum Verrucomicrobia, isolated from deep-marine sediment of South China Sea.</title>
        <authorList>
            <person name="Ahmad T."/>
            <person name="Ishaq S.E."/>
            <person name="Wang F."/>
        </authorList>
    </citation>
    <scope>NUCLEOTIDE SEQUENCE</scope>
    <source>
        <strain evidence="2">LMO-M01</strain>
    </source>
</reference>
<dbReference type="RefSeq" id="WP_330930822.1">
    <property type="nucleotide sequence ID" value="NZ_CP119075.1"/>
</dbReference>
<accession>A0AAE9ZUH9</accession>
<keyword evidence="3" id="KW-1185">Reference proteome</keyword>
<evidence type="ECO:0000256" key="1">
    <source>
        <dbReference type="SAM" id="SignalP"/>
    </source>
</evidence>
<organism evidence="2 3">
    <name type="scientific">Synoicihabitans lomoniglobus</name>
    <dbReference type="NCBI Taxonomy" id="2909285"/>
    <lineage>
        <taxon>Bacteria</taxon>
        <taxon>Pseudomonadati</taxon>
        <taxon>Verrucomicrobiota</taxon>
        <taxon>Opitutia</taxon>
        <taxon>Opitutales</taxon>
        <taxon>Opitutaceae</taxon>
        <taxon>Synoicihabitans</taxon>
    </lineage>
</organism>
<sequence length="273" mass="28989">MKRAWFALAVICLASTMRGYPPPDSVAGDVYVRTTSSRGLVIKKAYLLAADGTARGLWSISTQSGSFLTYDRVVDGTYHYEVSADGEVGELTLTLTDAAGSTVVGVDHLRFDSASGGDFAPQVGGLVRSTFLLCSWDSAAPLLNSSLRCVLSPGAIARAGFVVGPEGGWFLLRVVGATLSQFGVDDVVEKPEARLWLRGQILSEIGGWENDEFEAESLRRSAQAIGAFPLAEGAADAAQLIWLSSGPRVLEGRNAGATEGELLIEIYPFPARQ</sequence>
<gene>
    <name evidence="2" type="ORF">PXH66_19570</name>
</gene>
<feature type="chain" id="PRO_5042205940" evidence="1">
    <location>
        <begin position="20"/>
        <end position="273"/>
    </location>
</feature>
<dbReference type="Proteomes" id="UP001218638">
    <property type="component" value="Chromosome"/>
</dbReference>
<dbReference type="KEGG" id="slom:PXH66_19570"/>
<evidence type="ECO:0000313" key="3">
    <source>
        <dbReference type="Proteomes" id="UP001218638"/>
    </source>
</evidence>
<dbReference type="AlphaFoldDB" id="A0AAE9ZUH9"/>
<keyword evidence="1" id="KW-0732">Signal</keyword>
<feature type="signal peptide" evidence="1">
    <location>
        <begin position="1"/>
        <end position="19"/>
    </location>
</feature>
<name>A0AAE9ZUH9_9BACT</name>
<evidence type="ECO:0000313" key="2">
    <source>
        <dbReference type="EMBL" id="WED64546.1"/>
    </source>
</evidence>
<proteinExistence type="predicted"/>